<evidence type="ECO:0000259" key="2">
    <source>
        <dbReference type="Pfam" id="PF10785"/>
    </source>
</evidence>
<name>A0A4P9ZB16_9ASCO</name>
<keyword evidence="1" id="KW-1133">Transmembrane helix</keyword>
<reference evidence="5" key="1">
    <citation type="journal article" date="2018" name="Nat. Microbiol.">
        <title>Leveraging single-cell genomics to expand the fungal tree of life.</title>
        <authorList>
            <person name="Ahrendt S.R."/>
            <person name="Quandt C.A."/>
            <person name="Ciobanu D."/>
            <person name="Clum A."/>
            <person name="Salamov A."/>
            <person name="Andreopoulos B."/>
            <person name="Cheng J.F."/>
            <person name="Woyke T."/>
            <person name="Pelin A."/>
            <person name="Henrissat B."/>
            <person name="Reynolds N.K."/>
            <person name="Benny G.L."/>
            <person name="Smith M.E."/>
            <person name="James T.Y."/>
            <person name="Grigoriev I.V."/>
        </authorList>
    </citation>
    <scope>NUCLEOTIDE SEQUENCE [LARGE SCALE GENOMIC DNA]</scope>
    <source>
        <strain evidence="5">Baker2002</strain>
    </source>
</reference>
<dbReference type="Proteomes" id="UP000268321">
    <property type="component" value="Unassembled WGS sequence"/>
</dbReference>
<feature type="transmembrane region" description="Helical" evidence="1">
    <location>
        <begin position="40"/>
        <end position="57"/>
    </location>
</feature>
<dbReference type="InterPro" id="IPR053229">
    <property type="entry name" value="NADH-Q_oxidrdct_subunit"/>
</dbReference>
<feature type="domain" description="NADH-ubiquinone oxidoreductase 21kDa subunit N-terminal" evidence="2">
    <location>
        <begin position="17"/>
        <end position="106"/>
    </location>
</feature>
<keyword evidence="1" id="KW-0472">Membrane</keyword>
<proteinExistence type="predicted"/>
<gene>
    <name evidence="4" type="ORF">METBISCDRAFT_17310</name>
</gene>
<dbReference type="InterPro" id="IPR019721">
    <property type="entry name" value="NADH-UbQ_OxRdtase_su21_N"/>
</dbReference>
<dbReference type="OrthoDB" id="196140at2759"/>
<dbReference type="PANTHER" id="PTHR34062">
    <property type="entry name" value="OXIDOREDUCTASE 21 KDA SUBUNIT, PUTATIVE (AFU_ORTHOLOGUE AFUA_4G04750)-RELATED"/>
    <property type="match status" value="1"/>
</dbReference>
<dbReference type="AlphaFoldDB" id="A0A4P9ZB16"/>
<dbReference type="EMBL" id="ML004469">
    <property type="protein sequence ID" value="RKP29973.1"/>
    <property type="molecule type" value="Genomic_DNA"/>
</dbReference>
<protein>
    <submittedName>
        <fullName evidence="4">Uncharacterized protein</fullName>
    </submittedName>
</protein>
<sequence>MSYNKSYEPVRGQPPHSDYELIDVDPYYDRVISYMRPSDLGLWAASTAAMPLSLVAWERLDPVAGLFKQPTKIPATFMRGATLLGFVGGFFLAYVRSSKRFLGWTENAREVKMDRYEIKKLLSEEKLPYHQNESKLDDRMKDIANRNSQYSFMMMAFLPWFNMAYHPYHGVDIQKYYETRPGEEAWGFKLKPFEEIKAKYAKGNEKGL</sequence>
<dbReference type="Pfam" id="PF10785">
    <property type="entry name" value="NADH-u_ox-rdase"/>
    <property type="match status" value="1"/>
</dbReference>
<evidence type="ECO:0000256" key="1">
    <source>
        <dbReference type="SAM" id="Phobius"/>
    </source>
</evidence>
<feature type="transmembrane region" description="Helical" evidence="1">
    <location>
        <begin position="77"/>
        <end position="95"/>
    </location>
</feature>
<feature type="domain" description="NADH-ubiquinone oxidoreductase 21kDa subunit C-terminal fungi" evidence="3">
    <location>
        <begin position="115"/>
        <end position="202"/>
    </location>
</feature>
<keyword evidence="1" id="KW-0812">Transmembrane</keyword>
<keyword evidence="5" id="KW-1185">Reference proteome</keyword>
<evidence type="ECO:0000313" key="5">
    <source>
        <dbReference type="Proteomes" id="UP000268321"/>
    </source>
</evidence>
<dbReference type="Pfam" id="PF12853">
    <property type="entry name" value="NADH_u_ox_C"/>
    <property type="match status" value="1"/>
</dbReference>
<accession>A0A4P9ZB16</accession>
<organism evidence="4 5">
    <name type="scientific">Metschnikowia bicuspidata</name>
    <dbReference type="NCBI Taxonomy" id="27322"/>
    <lineage>
        <taxon>Eukaryota</taxon>
        <taxon>Fungi</taxon>
        <taxon>Dikarya</taxon>
        <taxon>Ascomycota</taxon>
        <taxon>Saccharomycotina</taxon>
        <taxon>Pichiomycetes</taxon>
        <taxon>Metschnikowiaceae</taxon>
        <taxon>Metschnikowia</taxon>
    </lineage>
</organism>
<evidence type="ECO:0000259" key="3">
    <source>
        <dbReference type="Pfam" id="PF12853"/>
    </source>
</evidence>
<dbReference type="InterPro" id="IPR024549">
    <property type="entry name" value="NADH-UbQ_OxRdtase_su21_C_fun"/>
</dbReference>
<evidence type="ECO:0000313" key="4">
    <source>
        <dbReference type="EMBL" id="RKP29973.1"/>
    </source>
</evidence>
<dbReference type="PANTHER" id="PTHR34062:SF1">
    <property type="entry name" value="NADH-UBIQUINONE OXIDOREDUCTASE 21KDA SUBUNIT N-TERMINAL DOMAIN-CONTAINING PROTEIN"/>
    <property type="match status" value="1"/>
</dbReference>